<dbReference type="InterPro" id="IPR036396">
    <property type="entry name" value="Cyt_P450_sf"/>
</dbReference>
<keyword evidence="8" id="KW-1185">Reference proteome</keyword>
<evidence type="ECO:0000313" key="8">
    <source>
        <dbReference type="Proteomes" id="UP000323000"/>
    </source>
</evidence>
<evidence type="ECO:0008006" key="9">
    <source>
        <dbReference type="Google" id="ProtNLM"/>
    </source>
</evidence>
<evidence type="ECO:0000256" key="2">
    <source>
        <dbReference type="ARBA" id="ARBA00022723"/>
    </source>
</evidence>
<evidence type="ECO:0000256" key="5">
    <source>
        <dbReference type="RuleBase" id="RU000461"/>
    </source>
</evidence>
<dbReference type="GO" id="GO:0016705">
    <property type="term" value="F:oxidoreductase activity, acting on paired donors, with incorporation or reduction of molecular oxygen"/>
    <property type="evidence" value="ECO:0007669"/>
    <property type="project" value="InterPro"/>
</dbReference>
<feature type="transmembrane region" description="Helical" evidence="6">
    <location>
        <begin position="55"/>
        <end position="77"/>
    </location>
</feature>
<dbReference type="GO" id="GO:0005506">
    <property type="term" value="F:iron ion binding"/>
    <property type="evidence" value="ECO:0007669"/>
    <property type="project" value="InterPro"/>
</dbReference>
<dbReference type="PANTHER" id="PTHR47955">
    <property type="entry name" value="CYTOCHROME P450 FAMILY 71 PROTEIN"/>
    <property type="match status" value="1"/>
</dbReference>
<sequence>MRTCIMSLVAIIPLVECYKIEGLIGWLIKSYLELEMALKSALKQFWSEQAITVQLLQYNTLFVSLLFVLPLVLQYLLKSEKLNLPPSPPKLPIIGNLLQLGTLPHRSLRALSDKYGPLMLLRLGYSSTLVISSAEVAKEMVNTRDIVFSNRPKTTAANILLYGCRDIAFASYGEYWRHARKICVLELLSVKRVQSFQYVREEEVENLINKIRVSCFDGGIVDLTVMLQTVANNVVSRCVLGRKAEEENDPGKFGELSRRAMVLMTAFCFGDFFPCLRWLDVVTGHIGRIDTTFKAFDALLDQVIEEHKISKSEKKDFVHILLQLQKDGMLEIDFTQNDMKAILLDMFVGGTDTTSTTLEWAMAELVNHPNIMKNAQEEVRSNVVKNKFKIDMNDIDKMPYLKSVIKETLRLHPPAPLLAPRETSTTIKLGGYDIPAKTKVLINAWAIQRDPKFWERPEEFIPERYVNNQVDYKGLDFHLIPFGAGRRGCPGISFGVAAAEYTLANILYWFDWKLPGGAIDHEKLDMTEVYGLTVPMKFPLSLVPTLYSPSNL</sequence>
<dbReference type="GO" id="GO:0020037">
    <property type="term" value="F:heme binding"/>
    <property type="evidence" value="ECO:0007669"/>
    <property type="project" value="InterPro"/>
</dbReference>
<feature type="binding site" description="axial binding residue" evidence="4">
    <location>
        <position position="489"/>
    </location>
    <ligand>
        <name>heme</name>
        <dbReference type="ChEBI" id="CHEBI:30413"/>
    </ligand>
    <ligandPart>
        <name>Fe</name>
        <dbReference type="ChEBI" id="CHEBI:18248"/>
    </ligandPart>
</feature>
<dbReference type="InterPro" id="IPR017972">
    <property type="entry name" value="Cyt_P450_CS"/>
</dbReference>
<keyword evidence="6" id="KW-0812">Transmembrane</keyword>
<dbReference type="GO" id="GO:0004497">
    <property type="term" value="F:monooxygenase activity"/>
    <property type="evidence" value="ECO:0007669"/>
    <property type="project" value="UniProtKB-KW"/>
</dbReference>
<organism evidence="7 8">
    <name type="scientific">Acer yangbiense</name>
    <dbReference type="NCBI Taxonomy" id="1000413"/>
    <lineage>
        <taxon>Eukaryota</taxon>
        <taxon>Viridiplantae</taxon>
        <taxon>Streptophyta</taxon>
        <taxon>Embryophyta</taxon>
        <taxon>Tracheophyta</taxon>
        <taxon>Spermatophyta</taxon>
        <taxon>Magnoliopsida</taxon>
        <taxon>eudicotyledons</taxon>
        <taxon>Gunneridae</taxon>
        <taxon>Pentapetalae</taxon>
        <taxon>rosids</taxon>
        <taxon>malvids</taxon>
        <taxon>Sapindales</taxon>
        <taxon>Sapindaceae</taxon>
        <taxon>Hippocastanoideae</taxon>
        <taxon>Acereae</taxon>
        <taxon>Acer</taxon>
    </lineage>
</organism>
<dbReference type="FunFam" id="1.10.630.10:FF:000011">
    <property type="entry name" value="Cytochrome P450 83B1"/>
    <property type="match status" value="1"/>
</dbReference>
<keyword evidence="3 4" id="KW-0408">Iron</keyword>
<evidence type="ECO:0000256" key="3">
    <source>
        <dbReference type="ARBA" id="ARBA00023004"/>
    </source>
</evidence>
<evidence type="ECO:0000313" key="7">
    <source>
        <dbReference type="EMBL" id="TXG50032.1"/>
    </source>
</evidence>
<keyword evidence="2 4" id="KW-0479">Metal-binding</keyword>
<comment type="similarity">
    <text evidence="1 5">Belongs to the cytochrome P450 family.</text>
</comment>
<evidence type="ECO:0000256" key="6">
    <source>
        <dbReference type="SAM" id="Phobius"/>
    </source>
</evidence>
<dbReference type="InterPro" id="IPR002401">
    <property type="entry name" value="Cyt_P450_E_grp-I"/>
</dbReference>
<dbReference type="EMBL" id="VAHF01000012">
    <property type="protein sequence ID" value="TXG50032.1"/>
    <property type="molecule type" value="Genomic_DNA"/>
</dbReference>
<evidence type="ECO:0000256" key="1">
    <source>
        <dbReference type="ARBA" id="ARBA00010617"/>
    </source>
</evidence>
<keyword evidence="4 5" id="KW-0349">Heme</keyword>
<keyword evidence="6" id="KW-1133">Transmembrane helix</keyword>
<gene>
    <name evidence="7" type="ORF">EZV62_025907</name>
</gene>
<name>A0A5C7H0N5_9ROSI</name>
<dbReference type="CDD" id="cd11072">
    <property type="entry name" value="CYP71-like"/>
    <property type="match status" value="1"/>
</dbReference>
<dbReference type="PROSITE" id="PS00086">
    <property type="entry name" value="CYTOCHROME_P450"/>
    <property type="match status" value="1"/>
</dbReference>
<proteinExistence type="inferred from homology"/>
<keyword evidence="6" id="KW-0472">Membrane</keyword>
<dbReference type="PRINTS" id="PR00463">
    <property type="entry name" value="EP450I"/>
</dbReference>
<dbReference type="SUPFAM" id="SSF48264">
    <property type="entry name" value="Cytochrome P450"/>
    <property type="match status" value="1"/>
</dbReference>
<dbReference type="OrthoDB" id="1470350at2759"/>
<evidence type="ECO:0000256" key="4">
    <source>
        <dbReference type="PIRSR" id="PIRSR602401-1"/>
    </source>
</evidence>
<comment type="caution">
    <text evidence="7">The sequence shown here is derived from an EMBL/GenBank/DDBJ whole genome shotgun (WGS) entry which is preliminary data.</text>
</comment>
<dbReference type="Pfam" id="PF00067">
    <property type="entry name" value="p450"/>
    <property type="match status" value="1"/>
</dbReference>
<keyword evidence="5" id="KW-0503">Monooxygenase</keyword>
<comment type="cofactor">
    <cofactor evidence="4">
        <name>heme</name>
        <dbReference type="ChEBI" id="CHEBI:30413"/>
    </cofactor>
</comment>
<dbReference type="InterPro" id="IPR001128">
    <property type="entry name" value="Cyt_P450"/>
</dbReference>
<dbReference type="AlphaFoldDB" id="A0A5C7H0N5"/>
<dbReference type="PANTHER" id="PTHR47955:SF15">
    <property type="entry name" value="CYTOCHROME P450 71A2-LIKE"/>
    <property type="match status" value="1"/>
</dbReference>
<reference evidence="8" key="1">
    <citation type="journal article" date="2019" name="Gigascience">
        <title>De novo genome assembly of the endangered Acer yangbiense, a plant species with extremely small populations endemic to Yunnan Province, China.</title>
        <authorList>
            <person name="Yang J."/>
            <person name="Wariss H.M."/>
            <person name="Tao L."/>
            <person name="Zhang R."/>
            <person name="Yun Q."/>
            <person name="Hollingsworth P."/>
            <person name="Dao Z."/>
            <person name="Luo G."/>
            <person name="Guo H."/>
            <person name="Ma Y."/>
            <person name="Sun W."/>
        </authorList>
    </citation>
    <scope>NUCLEOTIDE SEQUENCE [LARGE SCALE GENOMIC DNA]</scope>
    <source>
        <strain evidence="8">cv. Malutang</strain>
    </source>
</reference>
<keyword evidence="5" id="KW-0560">Oxidoreductase</keyword>
<dbReference type="Proteomes" id="UP000323000">
    <property type="component" value="Chromosome 12"/>
</dbReference>
<accession>A0A5C7H0N5</accession>
<protein>
    <recommendedName>
        <fullName evidence="9">Cytochrome P450</fullName>
    </recommendedName>
</protein>
<dbReference type="Gene3D" id="1.10.630.10">
    <property type="entry name" value="Cytochrome P450"/>
    <property type="match status" value="1"/>
</dbReference>
<dbReference type="PRINTS" id="PR00385">
    <property type="entry name" value="P450"/>
</dbReference>